<reference evidence="1" key="1">
    <citation type="journal article" date="2013" name="Genetics">
        <title>The draft genome and transcriptome of Panagrellus redivivus are shaped by the harsh demands of a free-living lifestyle.</title>
        <authorList>
            <person name="Srinivasan J."/>
            <person name="Dillman A.R."/>
            <person name="Macchietto M.G."/>
            <person name="Heikkinen L."/>
            <person name="Lakso M."/>
            <person name="Fracchia K.M."/>
            <person name="Antoshechkin I."/>
            <person name="Mortazavi A."/>
            <person name="Wong G."/>
            <person name="Sternberg P.W."/>
        </authorList>
    </citation>
    <scope>NUCLEOTIDE SEQUENCE [LARGE SCALE GENOMIC DNA]</scope>
    <source>
        <strain evidence="1">MT8872</strain>
    </source>
</reference>
<accession>A0A7E4WDM4</accession>
<dbReference type="WBParaSite" id="Pan_g9519.t1">
    <property type="protein sequence ID" value="Pan_g9519.t1"/>
    <property type="gene ID" value="Pan_g9519"/>
</dbReference>
<keyword evidence="1" id="KW-1185">Reference proteome</keyword>
<protein>
    <submittedName>
        <fullName evidence="2">ATP synthase subunit epsilon, mitochondrial</fullName>
    </submittedName>
</protein>
<organism evidence="1 2">
    <name type="scientific">Panagrellus redivivus</name>
    <name type="common">Microworm</name>
    <dbReference type="NCBI Taxonomy" id="6233"/>
    <lineage>
        <taxon>Eukaryota</taxon>
        <taxon>Metazoa</taxon>
        <taxon>Ecdysozoa</taxon>
        <taxon>Nematoda</taxon>
        <taxon>Chromadorea</taxon>
        <taxon>Rhabditida</taxon>
        <taxon>Tylenchina</taxon>
        <taxon>Panagrolaimomorpha</taxon>
        <taxon>Panagrolaimoidea</taxon>
        <taxon>Panagrolaimidae</taxon>
        <taxon>Panagrellus</taxon>
    </lineage>
</organism>
<proteinExistence type="predicted"/>
<dbReference type="AlphaFoldDB" id="A0A7E4WDM4"/>
<evidence type="ECO:0000313" key="2">
    <source>
        <dbReference type="WBParaSite" id="Pan_g9519.t1"/>
    </source>
</evidence>
<evidence type="ECO:0000313" key="1">
    <source>
        <dbReference type="Proteomes" id="UP000492821"/>
    </source>
</evidence>
<name>A0A7E4WDM4_PANRE</name>
<dbReference type="Proteomes" id="UP000492821">
    <property type="component" value="Unassembled WGS sequence"/>
</dbReference>
<reference evidence="2" key="2">
    <citation type="submission" date="2020-10" db="UniProtKB">
        <authorList>
            <consortium name="WormBaseParasite"/>
        </authorList>
    </citation>
    <scope>IDENTIFICATION</scope>
</reference>
<sequence>MLNSMKPLFKASERLSAAQTASWYTRYAKEMKKLLVQAPFYEPNDQQLQEIASAVSSSIGKAQHFPITTTMKSVLRSNNVRRWAKNPQKNFTTVFAKT</sequence>